<feature type="transmembrane region" description="Helical" evidence="2">
    <location>
        <begin position="77"/>
        <end position="98"/>
    </location>
</feature>
<dbReference type="VEuPathDB" id="CryptoDB:cand_023250"/>
<feature type="transmembrane region" description="Helical" evidence="2">
    <location>
        <begin position="49"/>
        <end position="65"/>
    </location>
</feature>
<dbReference type="AlphaFoldDB" id="A0A1J4MS26"/>
<dbReference type="EMBL" id="LRBS01000048">
    <property type="protein sequence ID" value="OII76982.1"/>
    <property type="molecule type" value="Genomic_DNA"/>
</dbReference>
<organism evidence="3 4">
    <name type="scientific">Cryptosporidium andersoni</name>
    <dbReference type="NCBI Taxonomy" id="117008"/>
    <lineage>
        <taxon>Eukaryota</taxon>
        <taxon>Sar</taxon>
        <taxon>Alveolata</taxon>
        <taxon>Apicomplexa</taxon>
        <taxon>Conoidasida</taxon>
        <taxon>Coccidia</taxon>
        <taxon>Eucoccidiorida</taxon>
        <taxon>Eimeriorina</taxon>
        <taxon>Cryptosporidiidae</taxon>
        <taxon>Cryptosporidium</taxon>
    </lineage>
</organism>
<feature type="transmembrane region" description="Helical" evidence="2">
    <location>
        <begin position="25"/>
        <end position="43"/>
    </location>
</feature>
<reference evidence="3 4" key="1">
    <citation type="submission" date="2016-10" db="EMBL/GenBank/DDBJ databases">
        <title>Reductive evolution of mitochondrial metabolism and differential evolution of invasion-related proteins in Cryptosporidium.</title>
        <authorList>
            <person name="Liu S."/>
            <person name="Roellig D.M."/>
            <person name="Guo Y."/>
            <person name="Li N."/>
            <person name="Frace M.A."/>
            <person name="Tang K."/>
            <person name="Zhang L."/>
            <person name="Feng Y."/>
            <person name="Xiao L."/>
        </authorList>
    </citation>
    <scope>NUCLEOTIDE SEQUENCE [LARGE SCALE GENOMIC DNA]</scope>
    <source>
        <strain evidence="3">30847</strain>
    </source>
</reference>
<evidence type="ECO:0000256" key="2">
    <source>
        <dbReference type="SAM" id="Phobius"/>
    </source>
</evidence>
<keyword evidence="2" id="KW-0812">Transmembrane</keyword>
<dbReference type="Proteomes" id="UP000186804">
    <property type="component" value="Unassembled WGS sequence"/>
</dbReference>
<comment type="caution">
    <text evidence="3">The sequence shown here is derived from an EMBL/GenBank/DDBJ whole genome shotgun (WGS) entry which is preliminary data.</text>
</comment>
<evidence type="ECO:0000256" key="1">
    <source>
        <dbReference type="SAM" id="MobiDB-lite"/>
    </source>
</evidence>
<dbReference type="GeneID" id="92366509"/>
<keyword evidence="4" id="KW-1185">Reference proteome</keyword>
<feature type="region of interest" description="Disordered" evidence="1">
    <location>
        <begin position="203"/>
        <end position="225"/>
    </location>
</feature>
<gene>
    <name evidence="3" type="ORF">cand_023250</name>
</gene>
<sequence length="225" mass="24194">MCSLSSAGFYSVSPSNKCRKFARQLKFLLILEFVTLLVLFILVPTGGTVWVLLQVFSIILAYIAIKDSNAYRPPILQIYIFITALGTLFCAVYFAVSVSIVKSAISIAACSLFAVNVIVLAFCTRVSWLLFKELMLCSPLLTGTTGPYIFGSGISGHINNEASVEMSGTDRQTNNNEVSRGFVPFGGEGFRLSSNRGTVSNADGPITLGSNNNKEGSTNMITSAV</sequence>
<evidence type="ECO:0000313" key="3">
    <source>
        <dbReference type="EMBL" id="OII76982.1"/>
    </source>
</evidence>
<dbReference type="OrthoDB" id="340700at2759"/>
<name>A0A1J4MS26_9CRYT</name>
<dbReference type="RefSeq" id="XP_067068828.1">
    <property type="nucleotide sequence ID" value="XM_067212555.1"/>
</dbReference>
<feature type="transmembrane region" description="Helical" evidence="2">
    <location>
        <begin position="104"/>
        <end position="131"/>
    </location>
</feature>
<accession>A0A1J4MS26</accession>
<feature type="compositionally biased region" description="Polar residues" evidence="1">
    <location>
        <begin position="208"/>
        <end position="225"/>
    </location>
</feature>
<keyword evidence="2" id="KW-1133">Transmembrane helix</keyword>
<proteinExistence type="predicted"/>
<keyword evidence="2" id="KW-0472">Membrane</keyword>
<evidence type="ECO:0000313" key="4">
    <source>
        <dbReference type="Proteomes" id="UP000186804"/>
    </source>
</evidence>
<evidence type="ECO:0008006" key="5">
    <source>
        <dbReference type="Google" id="ProtNLM"/>
    </source>
</evidence>
<protein>
    <recommendedName>
        <fullName evidence="5">Transmembrane protein</fullName>
    </recommendedName>
</protein>